<protein>
    <submittedName>
        <fullName evidence="7">NAD(P)/FAD-dependent oxidoreductase</fullName>
    </submittedName>
</protein>
<keyword evidence="8" id="KW-1185">Reference proteome</keyword>
<evidence type="ECO:0000259" key="6">
    <source>
        <dbReference type="Pfam" id="PF01266"/>
    </source>
</evidence>
<dbReference type="Pfam" id="PF01266">
    <property type="entry name" value="DAO"/>
    <property type="match status" value="1"/>
</dbReference>
<dbReference type="AlphaFoldDB" id="A0A9X3IMZ3"/>
<dbReference type="GO" id="GO:0047545">
    <property type="term" value="F:(S)-2-hydroxyglutarate dehydrogenase activity"/>
    <property type="evidence" value="ECO:0007669"/>
    <property type="project" value="TreeGrafter"/>
</dbReference>
<reference evidence="7" key="1">
    <citation type="submission" date="2022-11" db="EMBL/GenBank/DDBJ databases">
        <title>Biodiversity and phylogenetic relationships of bacteria.</title>
        <authorList>
            <person name="Machado R.A.R."/>
            <person name="Bhat A."/>
            <person name="Loulou A."/>
            <person name="Kallel S."/>
        </authorList>
    </citation>
    <scope>NUCLEOTIDE SEQUENCE</scope>
    <source>
        <strain evidence="7">K-TC2</strain>
    </source>
</reference>
<evidence type="ECO:0000256" key="5">
    <source>
        <dbReference type="ARBA" id="ARBA00037941"/>
    </source>
</evidence>
<organism evidence="7 8">
    <name type="scientific">Kaistia nematophila</name>
    <dbReference type="NCBI Taxonomy" id="2994654"/>
    <lineage>
        <taxon>Bacteria</taxon>
        <taxon>Pseudomonadati</taxon>
        <taxon>Pseudomonadota</taxon>
        <taxon>Alphaproteobacteria</taxon>
        <taxon>Hyphomicrobiales</taxon>
        <taxon>Kaistiaceae</taxon>
        <taxon>Kaistia</taxon>
    </lineage>
</organism>
<dbReference type="Gene3D" id="3.30.9.10">
    <property type="entry name" value="D-Amino Acid Oxidase, subunit A, domain 2"/>
    <property type="match status" value="1"/>
</dbReference>
<evidence type="ECO:0000256" key="2">
    <source>
        <dbReference type="ARBA" id="ARBA00022630"/>
    </source>
</evidence>
<keyword evidence="3" id="KW-0274">FAD</keyword>
<dbReference type="PANTHER" id="PTHR43104">
    <property type="entry name" value="L-2-HYDROXYGLUTARATE DEHYDROGENASE, MITOCHONDRIAL"/>
    <property type="match status" value="1"/>
</dbReference>
<evidence type="ECO:0000256" key="4">
    <source>
        <dbReference type="ARBA" id="ARBA00023002"/>
    </source>
</evidence>
<proteinExistence type="inferred from homology"/>
<dbReference type="RefSeq" id="WP_266341020.1">
    <property type="nucleotide sequence ID" value="NZ_JAPKNK010000014.1"/>
</dbReference>
<evidence type="ECO:0000313" key="7">
    <source>
        <dbReference type="EMBL" id="MCX5572058.1"/>
    </source>
</evidence>
<comment type="caution">
    <text evidence="7">The sequence shown here is derived from an EMBL/GenBank/DDBJ whole genome shotgun (WGS) entry which is preliminary data.</text>
</comment>
<gene>
    <name evidence="7" type="ORF">OSH07_22845</name>
</gene>
<evidence type="ECO:0000256" key="1">
    <source>
        <dbReference type="ARBA" id="ARBA00001974"/>
    </source>
</evidence>
<keyword evidence="2" id="KW-0285">Flavoprotein</keyword>
<evidence type="ECO:0000313" key="8">
    <source>
        <dbReference type="Proteomes" id="UP001144805"/>
    </source>
</evidence>
<dbReference type="InterPro" id="IPR036188">
    <property type="entry name" value="FAD/NAD-bd_sf"/>
</dbReference>
<keyword evidence="4" id="KW-0560">Oxidoreductase</keyword>
<comment type="similarity">
    <text evidence="5">Belongs to the L2HGDH family.</text>
</comment>
<dbReference type="Gene3D" id="3.50.50.60">
    <property type="entry name" value="FAD/NAD(P)-binding domain"/>
    <property type="match status" value="1"/>
</dbReference>
<evidence type="ECO:0000256" key="3">
    <source>
        <dbReference type="ARBA" id="ARBA00022827"/>
    </source>
</evidence>
<name>A0A9X3IMZ3_9HYPH</name>
<dbReference type="SUPFAM" id="SSF51905">
    <property type="entry name" value="FAD/NAD(P)-binding domain"/>
    <property type="match status" value="1"/>
</dbReference>
<dbReference type="Proteomes" id="UP001144805">
    <property type="component" value="Unassembled WGS sequence"/>
</dbReference>
<dbReference type="EMBL" id="JAPKNK010000014">
    <property type="protein sequence ID" value="MCX5572058.1"/>
    <property type="molecule type" value="Genomic_DNA"/>
</dbReference>
<feature type="domain" description="FAD dependent oxidoreductase" evidence="6">
    <location>
        <begin position="6"/>
        <end position="364"/>
    </location>
</feature>
<accession>A0A9X3IMZ3</accession>
<dbReference type="InterPro" id="IPR006076">
    <property type="entry name" value="FAD-dep_OxRdtase"/>
</dbReference>
<comment type="cofactor">
    <cofactor evidence="1">
        <name>FAD</name>
        <dbReference type="ChEBI" id="CHEBI:57692"/>
    </cofactor>
</comment>
<dbReference type="PANTHER" id="PTHR43104:SF4">
    <property type="entry name" value="L-2-HYDROXYGLUTARATE DEHYDROGENASE, MITOCHONDRIAL"/>
    <property type="match status" value="1"/>
</dbReference>
<sequence length="367" mass="38198">MDEIECVVVGAGVVGLAVARALALSGREVLLIEAEDAIGTQTSSRNSEVIHAGIYYAPGSLMAKFCVAGKLALYDYCAERGVPHSNCGKLIVAADAAERDRLGAIAAKAAANGVLDMRELSQAEAIALEPNLACAGALLSPSTGIIDSHAYMLALHGDVEAAGGMVVFSSPLLSARPDGDGIVLSIGGAEPMQLKTRLLVNSAGLFASAVARTIEGLDPAHIPTEYYAKGNYFTLSGRSPFSRLIYPVPVPGGLGTHLTLDMGGQARFGPDVEWIDEINYDVDASRIPLFVEAVKRYWPDVSADRLQPGYAGIRPKIVPKGAPGQDFVVQDASVHGVPGLINLFGIESPGLTASLALADHVAQRAAG</sequence>